<protein>
    <recommendedName>
        <fullName evidence="4">Secreted protein</fullName>
    </recommendedName>
</protein>
<dbReference type="AlphaFoldDB" id="A0A804RAA1"/>
<dbReference type="EnsemblPlants" id="Zm00001eb408150_T001">
    <property type="protein sequence ID" value="Zm00001eb408150_P001"/>
    <property type="gene ID" value="Zm00001eb408150"/>
</dbReference>
<reference evidence="2" key="3">
    <citation type="submission" date="2021-05" db="UniProtKB">
        <authorList>
            <consortium name="EnsemblPlants"/>
        </authorList>
    </citation>
    <scope>IDENTIFICATION</scope>
    <source>
        <strain evidence="2">cv. B73</strain>
    </source>
</reference>
<reference evidence="3" key="1">
    <citation type="journal article" date="2009" name="Science">
        <title>The B73 maize genome: complexity, diversity, and dynamics.</title>
        <authorList>
            <person name="Schnable P.S."/>
            <person name="Ware D."/>
            <person name="Fulton R.S."/>
            <person name="Stein J.C."/>
            <person name="Wei F."/>
            <person name="Pasternak S."/>
            <person name="Liang C."/>
            <person name="Zhang J."/>
            <person name="Fulton L."/>
            <person name="Graves T.A."/>
            <person name="Minx P."/>
            <person name="Reily A.D."/>
            <person name="Courtney L."/>
            <person name="Kruchowski S.S."/>
            <person name="Tomlinson C."/>
            <person name="Strong C."/>
            <person name="Delehaunty K."/>
            <person name="Fronick C."/>
            <person name="Courtney B."/>
            <person name="Rock S.M."/>
            <person name="Belter E."/>
            <person name="Du F."/>
            <person name="Kim K."/>
            <person name="Abbott R.M."/>
            <person name="Cotton M."/>
            <person name="Levy A."/>
            <person name="Marchetto P."/>
            <person name="Ochoa K."/>
            <person name="Jackson S.M."/>
            <person name="Gillam B."/>
            <person name="Chen W."/>
            <person name="Yan L."/>
            <person name="Higginbotham J."/>
            <person name="Cardenas M."/>
            <person name="Waligorski J."/>
            <person name="Applebaum E."/>
            <person name="Phelps L."/>
            <person name="Falcone J."/>
            <person name="Kanchi K."/>
            <person name="Thane T."/>
            <person name="Scimone A."/>
            <person name="Thane N."/>
            <person name="Henke J."/>
            <person name="Wang T."/>
            <person name="Ruppert J."/>
            <person name="Shah N."/>
            <person name="Rotter K."/>
            <person name="Hodges J."/>
            <person name="Ingenthron E."/>
            <person name="Cordes M."/>
            <person name="Kohlberg S."/>
            <person name="Sgro J."/>
            <person name="Delgado B."/>
            <person name="Mead K."/>
            <person name="Chinwalla A."/>
            <person name="Leonard S."/>
            <person name="Crouse K."/>
            <person name="Collura K."/>
            <person name="Kudrna D."/>
            <person name="Currie J."/>
            <person name="He R."/>
            <person name="Angelova A."/>
            <person name="Rajasekar S."/>
            <person name="Mueller T."/>
            <person name="Lomeli R."/>
            <person name="Scara G."/>
            <person name="Ko A."/>
            <person name="Delaney K."/>
            <person name="Wissotski M."/>
            <person name="Lopez G."/>
            <person name="Campos D."/>
            <person name="Braidotti M."/>
            <person name="Ashley E."/>
            <person name="Golser W."/>
            <person name="Kim H."/>
            <person name="Lee S."/>
            <person name="Lin J."/>
            <person name="Dujmic Z."/>
            <person name="Kim W."/>
            <person name="Talag J."/>
            <person name="Zuccolo A."/>
            <person name="Fan C."/>
            <person name="Sebastian A."/>
            <person name="Kramer M."/>
            <person name="Spiegel L."/>
            <person name="Nascimento L."/>
            <person name="Zutavern T."/>
            <person name="Miller B."/>
            <person name="Ambroise C."/>
            <person name="Muller S."/>
            <person name="Spooner W."/>
            <person name="Narechania A."/>
            <person name="Ren L."/>
            <person name="Wei S."/>
            <person name="Kumari S."/>
            <person name="Faga B."/>
            <person name="Levy M.J."/>
            <person name="McMahan L."/>
            <person name="Van Buren P."/>
            <person name="Vaughn M.W."/>
            <person name="Ying K."/>
            <person name="Yeh C.-T."/>
            <person name="Emrich S.J."/>
            <person name="Jia Y."/>
            <person name="Kalyanaraman A."/>
            <person name="Hsia A.-P."/>
            <person name="Barbazuk W.B."/>
            <person name="Baucom R.S."/>
            <person name="Brutnell T.P."/>
            <person name="Carpita N.C."/>
            <person name="Chaparro C."/>
            <person name="Chia J.-M."/>
            <person name="Deragon J.-M."/>
            <person name="Estill J.C."/>
            <person name="Fu Y."/>
            <person name="Jeddeloh J.A."/>
            <person name="Han Y."/>
            <person name="Lee H."/>
            <person name="Li P."/>
            <person name="Lisch D.R."/>
            <person name="Liu S."/>
            <person name="Liu Z."/>
            <person name="Nagel D.H."/>
            <person name="McCann M.C."/>
            <person name="SanMiguel P."/>
            <person name="Myers A.M."/>
            <person name="Nettleton D."/>
            <person name="Nguyen J."/>
            <person name="Penning B.W."/>
            <person name="Ponnala L."/>
            <person name="Schneider K.L."/>
            <person name="Schwartz D.C."/>
            <person name="Sharma A."/>
            <person name="Soderlund C."/>
            <person name="Springer N.M."/>
            <person name="Sun Q."/>
            <person name="Wang H."/>
            <person name="Waterman M."/>
            <person name="Westerman R."/>
            <person name="Wolfgruber T.K."/>
            <person name="Yang L."/>
            <person name="Yu Y."/>
            <person name="Zhang L."/>
            <person name="Zhou S."/>
            <person name="Zhu Q."/>
            <person name="Bennetzen J.L."/>
            <person name="Dawe R.K."/>
            <person name="Jiang J."/>
            <person name="Jiang N."/>
            <person name="Presting G.G."/>
            <person name="Wessler S.R."/>
            <person name="Aluru S."/>
            <person name="Martienssen R.A."/>
            <person name="Clifton S.W."/>
            <person name="McCombie W.R."/>
            <person name="Wing R.A."/>
            <person name="Wilson R.K."/>
        </authorList>
    </citation>
    <scope>NUCLEOTIDE SEQUENCE [LARGE SCALE GENOMIC DNA]</scope>
    <source>
        <strain evidence="3">cv. B73</strain>
    </source>
</reference>
<dbReference type="Proteomes" id="UP000007305">
    <property type="component" value="Chromosome 10"/>
</dbReference>
<keyword evidence="3" id="KW-1185">Reference proteome</keyword>
<sequence length="110" mass="11457">MPKAVLEVLVTAACATGTAVGLGPLTTSCQYSLMCVLFSPPDAADAAIRVVGSSRRTRGTAAAMVPAGLLERCCRCCAVYSLVWAYVCGVCAHGVYARGFLCTREMEGVM</sequence>
<dbReference type="InParanoid" id="A0A804RAA1"/>
<evidence type="ECO:0000256" key="1">
    <source>
        <dbReference type="SAM" id="SignalP"/>
    </source>
</evidence>
<organism evidence="2 3">
    <name type="scientific">Zea mays</name>
    <name type="common">Maize</name>
    <dbReference type="NCBI Taxonomy" id="4577"/>
    <lineage>
        <taxon>Eukaryota</taxon>
        <taxon>Viridiplantae</taxon>
        <taxon>Streptophyta</taxon>
        <taxon>Embryophyta</taxon>
        <taxon>Tracheophyta</taxon>
        <taxon>Spermatophyta</taxon>
        <taxon>Magnoliopsida</taxon>
        <taxon>Liliopsida</taxon>
        <taxon>Poales</taxon>
        <taxon>Poaceae</taxon>
        <taxon>PACMAD clade</taxon>
        <taxon>Panicoideae</taxon>
        <taxon>Andropogonodae</taxon>
        <taxon>Andropogoneae</taxon>
        <taxon>Tripsacinae</taxon>
        <taxon>Zea</taxon>
    </lineage>
</organism>
<proteinExistence type="predicted"/>
<dbReference type="PROSITE" id="PS51257">
    <property type="entry name" value="PROKAR_LIPOPROTEIN"/>
    <property type="match status" value="1"/>
</dbReference>
<name>A0A804RAA1_MAIZE</name>
<reference evidence="2" key="2">
    <citation type="submission" date="2019-07" db="EMBL/GenBank/DDBJ databases">
        <authorList>
            <person name="Seetharam A."/>
            <person name="Woodhouse M."/>
            <person name="Cannon E."/>
        </authorList>
    </citation>
    <scope>NUCLEOTIDE SEQUENCE [LARGE SCALE GENOMIC DNA]</scope>
    <source>
        <strain evidence="2">cv. B73</strain>
    </source>
</reference>
<feature type="chain" id="PRO_5032269728" description="Secreted protein" evidence="1">
    <location>
        <begin position="22"/>
        <end position="110"/>
    </location>
</feature>
<keyword evidence="1" id="KW-0732">Signal</keyword>
<evidence type="ECO:0000313" key="3">
    <source>
        <dbReference type="Proteomes" id="UP000007305"/>
    </source>
</evidence>
<feature type="signal peptide" evidence="1">
    <location>
        <begin position="1"/>
        <end position="21"/>
    </location>
</feature>
<dbReference type="Gramene" id="Zm00001eb408150_T001">
    <property type="protein sequence ID" value="Zm00001eb408150_P001"/>
    <property type="gene ID" value="Zm00001eb408150"/>
</dbReference>
<accession>A0A804RAA1</accession>
<evidence type="ECO:0000313" key="2">
    <source>
        <dbReference type="EnsemblPlants" id="Zm00001eb408150_P001"/>
    </source>
</evidence>
<evidence type="ECO:0008006" key="4">
    <source>
        <dbReference type="Google" id="ProtNLM"/>
    </source>
</evidence>